<dbReference type="PANTHER" id="PTHR12845">
    <property type="entry name" value="GUANINE NUCLEOTIDE EXCHANGE FACTOR"/>
    <property type="match status" value="1"/>
</dbReference>
<dbReference type="InParanoid" id="A0A673YXQ8"/>
<organism evidence="4 5">
    <name type="scientific">Salmo trutta</name>
    <name type="common">Brown trout</name>
    <dbReference type="NCBI Taxonomy" id="8032"/>
    <lineage>
        <taxon>Eukaryota</taxon>
        <taxon>Metazoa</taxon>
        <taxon>Chordata</taxon>
        <taxon>Craniata</taxon>
        <taxon>Vertebrata</taxon>
        <taxon>Euteleostomi</taxon>
        <taxon>Actinopterygii</taxon>
        <taxon>Neopterygii</taxon>
        <taxon>Teleostei</taxon>
        <taxon>Protacanthopterygii</taxon>
        <taxon>Salmoniformes</taxon>
        <taxon>Salmonidae</taxon>
        <taxon>Salmoninae</taxon>
        <taxon>Salmo</taxon>
    </lineage>
</organism>
<dbReference type="GO" id="GO:0005085">
    <property type="term" value="F:guanyl-nucleotide exchange factor activity"/>
    <property type="evidence" value="ECO:0007669"/>
    <property type="project" value="InterPro"/>
</dbReference>
<dbReference type="AlphaFoldDB" id="A0A673YXQ8"/>
<accession>A0A673YXQ8</accession>
<dbReference type="InterPro" id="IPR047271">
    <property type="entry name" value="Ephexin-like"/>
</dbReference>
<evidence type="ECO:0000256" key="2">
    <source>
        <dbReference type="PROSITE-ProRule" id="PRU00192"/>
    </source>
</evidence>
<dbReference type="PROSITE" id="PS50002">
    <property type="entry name" value="SH3"/>
    <property type="match status" value="1"/>
</dbReference>
<dbReference type="PANTHER" id="PTHR12845:SF10">
    <property type="entry name" value="EPHEXIN-1-LIKE"/>
    <property type="match status" value="1"/>
</dbReference>
<dbReference type="GeneTree" id="ENSGT01030000234571"/>
<protein>
    <recommendedName>
        <fullName evidence="3">SH3 domain-containing protein</fullName>
    </recommendedName>
</protein>
<dbReference type="Gene3D" id="2.30.30.40">
    <property type="entry name" value="SH3 Domains"/>
    <property type="match status" value="1"/>
</dbReference>
<dbReference type="Ensembl" id="ENSSTUT00000041350.1">
    <property type="protein sequence ID" value="ENSSTUP00000039556.1"/>
    <property type="gene ID" value="ENSSTUG00000016853.1"/>
</dbReference>
<reference evidence="4" key="1">
    <citation type="submission" date="2025-08" db="UniProtKB">
        <authorList>
            <consortium name="Ensembl"/>
        </authorList>
    </citation>
    <scope>IDENTIFICATION</scope>
</reference>
<dbReference type="Proteomes" id="UP000472277">
    <property type="component" value="Chromosome 22"/>
</dbReference>
<keyword evidence="1 2" id="KW-0728">SH3 domain</keyword>
<evidence type="ECO:0000259" key="3">
    <source>
        <dbReference type="PROSITE" id="PS50002"/>
    </source>
</evidence>
<evidence type="ECO:0000313" key="5">
    <source>
        <dbReference type="Proteomes" id="UP000472277"/>
    </source>
</evidence>
<dbReference type="InterPro" id="IPR001452">
    <property type="entry name" value="SH3_domain"/>
</dbReference>
<dbReference type="SUPFAM" id="SSF50044">
    <property type="entry name" value="SH3-domain"/>
    <property type="match status" value="1"/>
</dbReference>
<dbReference type="InterPro" id="IPR036028">
    <property type="entry name" value="SH3-like_dom_sf"/>
</dbReference>
<evidence type="ECO:0000313" key="4">
    <source>
        <dbReference type="Ensembl" id="ENSSTUP00000039556.1"/>
    </source>
</evidence>
<dbReference type="OMA" id="CARWFTA"/>
<keyword evidence="5" id="KW-1185">Reference proteome</keyword>
<dbReference type="Pfam" id="PF00018">
    <property type="entry name" value="SH3_1"/>
    <property type="match status" value="1"/>
</dbReference>
<evidence type="ECO:0000256" key="1">
    <source>
        <dbReference type="ARBA" id="ARBA00022443"/>
    </source>
</evidence>
<proteinExistence type="predicted"/>
<reference evidence="4" key="2">
    <citation type="submission" date="2025-09" db="UniProtKB">
        <authorList>
            <consortium name="Ensembl"/>
        </authorList>
    </citation>
    <scope>IDENTIFICATION</scope>
</reference>
<feature type="domain" description="SH3" evidence="3">
    <location>
        <begin position="25"/>
        <end position="86"/>
    </location>
</feature>
<dbReference type="SMART" id="SM00326">
    <property type="entry name" value="SH3"/>
    <property type="match status" value="1"/>
</dbReference>
<sequence length="129" mass="14971">LVFRCCRAEKITWMEVTLINTLPVSDCPQVRCTEVYIAQQPGELSIQLGDTINVIQKTTDGFLEGRRLVDGERGWFPDYCAVQVTNEYIQRKHLRQRYHVLQTANRILNRRHTLSRNRVGKPWCKPTGG</sequence>
<name>A0A673YXQ8_SALTR</name>